<evidence type="ECO:0000256" key="1">
    <source>
        <dbReference type="ARBA" id="ARBA00012418"/>
    </source>
</evidence>
<name>A0AA88HW85_ARTSF</name>
<accession>A0AA88HW85</accession>
<reference evidence="7" key="1">
    <citation type="submission" date="2023-07" db="EMBL/GenBank/DDBJ databases">
        <title>Chromosome-level genome assembly of Artemia franciscana.</title>
        <authorList>
            <person name="Jo E."/>
        </authorList>
    </citation>
    <scope>NUCLEOTIDE SEQUENCE</scope>
    <source>
        <tissue evidence="7">Whole body</tissue>
    </source>
</reference>
<dbReference type="InterPro" id="IPR007120">
    <property type="entry name" value="DNA-dir_RNAP_su2_dom"/>
</dbReference>
<evidence type="ECO:0000256" key="3">
    <source>
        <dbReference type="ARBA" id="ARBA00022679"/>
    </source>
</evidence>
<proteinExistence type="predicted"/>
<dbReference type="AlphaFoldDB" id="A0AA88HW85"/>
<dbReference type="Proteomes" id="UP001187531">
    <property type="component" value="Unassembled WGS sequence"/>
</dbReference>
<gene>
    <name evidence="7" type="ORF">QYM36_010913</name>
</gene>
<keyword evidence="5" id="KW-0804">Transcription</keyword>
<dbReference type="SUPFAM" id="SSF64484">
    <property type="entry name" value="beta and beta-prime subunits of DNA dependent RNA-polymerase"/>
    <property type="match status" value="1"/>
</dbReference>
<evidence type="ECO:0000259" key="6">
    <source>
        <dbReference type="Pfam" id="PF00562"/>
    </source>
</evidence>
<dbReference type="GO" id="GO:0003899">
    <property type="term" value="F:DNA-directed RNA polymerase activity"/>
    <property type="evidence" value="ECO:0007669"/>
    <property type="project" value="UniProtKB-EC"/>
</dbReference>
<protein>
    <recommendedName>
        <fullName evidence="1">DNA-directed RNA polymerase</fullName>
        <ecNumber evidence="1">2.7.7.6</ecNumber>
    </recommendedName>
</protein>
<comment type="caution">
    <text evidence="7">The sequence shown here is derived from an EMBL/GenBank/DDBJ whole genome shotgun (WGS) entry which is preliminary data.</text>
</comment>
<evidence type="ECO:0000313" key="8">
    <source>
        <dbReference type="Proteomes" id="UP001187531"/>
    </source>
</evidence>
<keyword evidence="2" id="KW-0240">DNA-directed RNA polymerase</keyword>
<dbReference type="Pfam" id="PF00562">
    <property type="entry name" value="RNA_pol_Rpb2_6"/>
    <property type="match status" value="1"/>
</dbReference>
<organism evidence="7 8">
    <name type="scientific">Artemia franciscana</name>
    <name type="common">Brine shrimp</name>
    <name type="synonym">Artemia sanfranciscana</name>
    <dbReference type="NCBI Taxonomy" id="6661"/>
    <lineage>
        <taxon>Eukaryota</taxon>
        <taxon>Metazoa</taxon>
        <taxon>Ecdysozoa</taxon>
        <taxon>Arthropoda</taxon>
        <taxon>Crustacea</taxon>
        <taxon>Branchiopoda</taxon>
        <taxon>Anostraca</taxon>
        <taxon>Artemiidae</taxon>
        <taxon>Artemia</taxon>
    </lineage>
</organism>
<evidence type="ECO:0000256" key="2">
    <source>
        <dbReference type="ARBA" id="ARBA00022478"/>
    </source>
</evidence>
<dbReference type="EC" id="2.7.7.6" evidence="1"/>
<keyword evidence="8" id="KW-1185">Reference proteome</keyword>
<evidence type="ECO:0000313" key="7">
    <source>
        <dbReference type="EMBL" id="KAK2712037.1"/>
    </source>
</evidence>
<dbReference type="Gene3D" id="2.40.270.10">
    <property type="entry name" value="DNA-directed RNA polymerase, subunit 2, domain 6"/>
    <property type="match status" value="1"/>
</dbReference>
<evidence type="ECO:0000256" key="5">
    <source>
        <dbReference type="ARBA" id="ARBA00023163"/>
    </source>
</evidence>
<sequence length="75" mass="8277">MNRNILNLLETPLVQGNLAQVSANKGVIGDATPFNDSINVIKISKLLRDTGYQLRGDEVLYDGETGKELKCQIMK</sequence>
<dbReference type="EMBL" id="JAVRJZ010000015">
    <property type="protein sequence ID" value="KAK2712037.1"/>
    <property type="molecule type" value="Genomic_DNA"/>
</dbReference>
<feature type="domain" description="DNA-directed RNA polymerase subunit 2 hybrid-binding" evidence="6">
    <location>
        <begin position="16"/>
        <end position="74"/>
    </location>
</feature>
<evidence type="ECO:0000256" key="4">
    <source>
        <dbReference type="ARBA" id="ARBA00022695"/>
    </source>
</evidence>
<dbReference type="GO" id="GO:0003677">
    <property type="term" value="F:DNA binding"/>
    <property type="evidence" value="ECO:0007669"/>
    <property type="project" value="InterPro"/>
</dbReference>
<dbReference type="GO" id="GO:0006351">
    <property type="term" value="P:DNA-templated transcription"/>
    <property type="evidence" value="ECO:0007669"/>
    <property type="project" value="InterPro"/>
</dbReference>
<dbReference type="InterPro" id="IPR037033">
    <property type="entry name" value="DNA-dir_RNAP_su2_hyb_sf"/>
</dbReference>
<dbReference type="GO" id="GO:0000428">
    <property type="term" value="C:DNA-directed RNA polymerase complex"/>
    <property type="evidence" value="ECO:0007669"/>
    <property type="project" value="UniProtKB-KW"/>
</dbReference>
<keyword evidence="4" id="KW-0548">Nucleotidyltransferase</keyword>
<keyword evidence="3" id="KW-0808">Transferase</keyword>